<evidence type="ECO:0000256" key="9">
    <source>
        <dbReference type="ARBA" id="ARBA00022989"/>
    </source>
</evidence>
<dbReference type="EMBL" id="AZBU02000008">
    <property type="protein sequence ID" value="TKR68337.1"/>
    <property type="molecule type" value="Genomic_DNA"/>
</dbReference>
<sequence>MDTSSRTLWRSTRSSLEFYPNLENLRPGFCQFINPLASFFQVFFFNNVIFVATGLILFDFVKRVYGSEARAFWASFLYAWNPASIFFSSLYTESLYAFLTFTGLWILYGFGFQRLRILSALISFCFLLLSCGLRSNGLANFGYLAFFLLFTGNRNLFLEFKRSFGHIFKILKRLLFNGFILLVLLGITVCATTLVGNEVARRFCETKNPHSPEAIAFAEEHDYVLQGNVGELEWCGRIDDFKPSLFPPFYGHIQKKYWSVEFLGYWKLRKLPCFLLAAPVVLIYVLVSTKGFEGRLRASSSLWRGLLNVVFSTDPFLPMFAHNTIMVLAGLTIFNVEILTRMLFSASPLLYVGLAEIVSNYLKSKASDWTELNWRSWRRSGRLMALLYAYFAVYFVGGTVLHSNWGPFT</sequence>
<keyword evidence="7 11" id="KW-0812">Transmembrane</keyword>
<dbReference type="STRING" id="34508.A0A4U5MGF4"/>
<dbReference type="OrthoDB" id="10252502at2759"/>
<evidence type="ECO:0000256" key="2">
    <source>
        <dbReference type="ARBA" id="ARBA00004687"/>
    </source>
</evidence>
<evidence type="ECO:0000256" key="7">
    <source>
        <dbReference type="ARBA" id="ARBA00022692"/>
    </source>
</evidence>
<evidence type="ECO:0000256" key="11">
    <source>
        <dbReference type="RuleBase" id="RU363112"/>
    </source>
</evidence>
<dbReference type="PANTHER" id="PTHR12468:SF2">
    <property type="entry name" value="GPI MANNOSYLTRANSFERASE 2"/>
    <property type="match status" value="1"/>
</dbReference>
<keyword evidence="8 11" id="KW-0256">Endoplasmic reticulum</keyword>
<dbReference type="GO" id="GO:0006506">
    <property type="term" value="P:GPI anchor biosynthetic process"/>
    <property type="evidence" value="ECO:0007669"/>
    <property type="project" value="UniProtKB-UniPathway"/>
</dbReference>
<comment type="subcellular location">
    <subcellularLocation>
        <location evidence="1 11">Endoplasmic reticulum membrane</location>
        <topology evidence="1 11">Multi-pass membrane protein</topology>
    </subcellularLocation>
</comment>
<evidence type="ECO:0000256" key="5">
    <source>
        <dbReference type="ARBA" id="ARBA00022676"/>
    </source>
</evidence>
<dbReference type="GO" id="GO:0031501">
    <property type="term" value="C:mannosyltransferase complex"/>
    <property type="evidence" value="ECO:0007669"/>
    <property type="project" value="TreeGrafter"/>
</dbReference>
<proteinExistence type="inferred from homology"/>
<dbReference type="PANTHER" id="PTHR12468">
    <property type="entry name" value="GPI MANNOSYLTRANSFERASE 2"/>
    <property type="match status" value="1"/>
</dbReference>
<reference evidence="12 13" key="1">
    <citation type="journal article" date="2015" name="Genome Biol.">
        <title>Comparative genomics of Steinernema reveals deeply conserved gene regulatory networks.</title>
        <authorList>
            <person name="Dillman A.R."/>
            <person name="Macchietto M."/>
            <person name="Porter C.F."/>
            <person name="Rogers A."/>
            <person name="Williams B."/>
            <person name="Antoshechkin I."/>
            <person name="Lee M.M."/>
            <person name="Goodwin Z."/>
            <person name="Lu X."/>
            <person name="Lewis E.E."/>
            <person name="Goodrich-Blair H."/>
            <person name="Stock S.P."/>
            <person name="Adams B.J."/>
            <person name="Sternberg P.W."/>
            <person name="Mortazavi A."/>
        </authorList>
    </citation>
    <scope>NUCLEOTIDE SEQUENCE [LARGE SCALE GENOMIC DNA]</scope>
    <source>
        <strain evidence="12 13">ALL</strain>
    </source>
</reference>
<name>A0A4U5MGF4_STECR</name>
<evidence type="ECO:0000256" key="4">
    <source>
        <dbReference type="ARBA" id="ARBA00022502"/>
    </source>
</evidence>
<feature type="transmembrane region" description="Helical" evidence="11">
    <location>
        <begin position="117"/>
        <end position="135"/>
    </location>
</feature>
<dbReference type="EC" id="2.4.1.-" evidence="11"/>
<feature type="transmembrane region" description="Helical" evidence="11">
    <location>
        <begin position="383"/>
        <end position="405"/>
    </location>
</feature>
<feature type="transmembrane region" description="Helical" evidence="11">
    <location>
        <begin position="94"/>
        <end position="110"/>
    </location>
</feature>
<dbReference type="UniPathway" id="UPA00196"/>
<feature type="transmembrane region" description="Helical" evidence="11">
    <location>
        <begin position="268"/>
        <end position="287"/>
    </location>
</feature>
<comment type="caution">
    <text evidence="12">The sequence shown here is derived from an EMBL/GenBank/DDBJ whole genome shotgun (WGS) entry which is preliminary data.</text>
</comment>
<feature type="transmembrane region" description="Helical" evidence="11">
    <location>
        <begin position="70"/>
        <end position="88"/>
    </location>
</feature>
<evidence type="ECO:0000313" key="12">
    <source>
        <dbReference type="EMBL" id="TKR68337.1"/>
    </source>
</evidence>
<dbReference type="GO" id="GO:0004376">
    <property type="term" value="F:GPI mannosyltransferase activity"/>
    <property type="evidence" value="ECO:0007669"/>
    <property type="project" value="InterPro"/>
</dbReference>
<dbReference type="GO" id="GO:0000009">
    <property type="term" value="F:alpha-1,6-mannosyltransferase activity"/>
    <property type="evidence" value="ECO:0007669"/>
    <property type="project" value="InterPro"/>
</dbReference>
<accession>A0A4U5MGF4</accession>
<dbReference type="Pfam" id="PF04188">
    <property type="entry name" value="Mannosyl_trans2"/>
    <property type="match status" value="1"/>
</dbReference>
<keyword evidence="4 11" id="KW-0337">GPI-anchor biosynthesis</keyword>
<keyword evidence="10 11" id="KW-0472">Membrane</keyword>
<evidence type="ECO:0000256" key="1">
    <source>
        <dbReference type="ARBA" id="ARBA00004477"/>
    </source>
</evidence>
<reference evidence="12 13" key="2">
    <citation type="journal article" date="2019" name="G3 (Bethesda)">
        <title>Hybrid Assembly of the Genome of the Entomopathogenic Nematode Steinernema carpocapsae Identifies the X-Chromosome.</title>
        <authorList>
            <person name="Serra L."/>
            <person name="Macchietto M."/>
            <person name="Macias-Munoz A."/>
            <person name="McGill C.J."/>
            <person name="Rodriguez I.M."/>
            <person name="Rodriguez B."/>
            <person name="Murad R."/>
            <person name="Mortazavi A."/>
        </authorList>
    </citation>
    <scope>NUCLEOTIDE SEQUENCE [LARGE SCALE GENOMIC DNA]</scope>
    <source>
        <strain evidence="12 13">ALL</strain>
    </source>
</reference>
<gene>
    <name evidence="12" type="ORF">L596_024332</name>
</gene>
<dbReference type="AlphaFoldDB" id="A0A4U5MGF4"/>
<evidence type="ECO:0000256" key="3">
    <source>
        <dbReference type="ARBA" id="ARBA00008698"/>
    </source>
</evidence>
<feature type="transmembrane region" description="Helical" evidence="11">
    <location>
        <begin position="316"/>
        <end position="336"/>
    </location>
</feature>
<comment type="similarity">
    <text evidence="3 11">Belongs to the PIGV family.</text>
</comment>
<keyword evidence="13" id="KW-1185">Reference proteome</keyword>
<protein>
    <recommendedName>
        <fullName evidence="11">GPI mannosyltransferase 2</fullName>
        <ecNumber evidence="11">2.4.1.-</ecNumber>
    </recommendedName>
</protein>
<keyword evidence="5 11" id="KW-0328">Glycosyltransferase</keyword>
<comment type="function">
    <text evidence="11">Mannosyltransferase involved in glycosylphosphatidylinositol-anchor biosynthesis.</text>
</comment>
<dbReference type="Proteomes" id="UP000298663">
    <property type="component" value="Unassembled WGS sequence"/>
</dbReference>
<dbReference type="InterPro" id="IPR007315">
    <property type="entry name" value="PIG-V/Gpi18"/>
</dbReference>
<evidence type="ECO:0000256" key="8">
    <source>
        <dbReference type="ARBA" id="ARBA00022824"/>
    </source>
</evidence>
<keyword evidence="6 11" id="KW-0808">Transferase</keyword>
<evidence type="ECO:0000256" key="10">
    <source>
        <dbReference type="ARBA" id="ARBA00023136"/>
    </source>
</evidence>
<keyword evidence="9 11" id="KW-1133">Transmembrane helix</keyword>
<organism evidence="12 13">
    <name type="scientific">Steinernema carpocapsae</name>
    <name type="common">Entomopathogenic nematode</name>
    <dbReference type="NCBI Taxonomy" id="34508"/>
    <lineage>
        <taxon>Eukaryota</taxon>
        <taxon>Metazoa</taxon>
        <taxon>Ecdysozoa</taxon>
        <taxon>Nematoda</taxon>
        <taxon>Chromadorea</taxon>
        <taxon>Rhabditida</taxon>
        <taxon>Tylenchina</taxon>
        <taxon>Panagrolaimomorpha</taxon>
        <taxon>Strongyloidoidea</taxon>
        <taxon>Steinernematidae</taxon>
        <taxon>Steinernema</taxon>
    </lineage>
</organism>
<feature type="transmembrane region" description="Helical" evidence="11">
    <location>
        <begin position="174"/>
        <end position="195"/>
    </location>
</feature>
<feature type="transmembrane region" description="Helical" evidence="11">
    <location>
        <begin position="36"/>
        <end position="58"/>
    </location>
</feature>
<evidence type="ECO:0000313" key="13">
    <source>
        <dbReference type="Proteomes" id="UP000298663"/>
    </source>
</evidence>
<evidence type="ECO:0000256" key="6">
    <source>
        <dbReference type="ARBA" id="ARBA00022679"/>
    </source>
</evidence>
<dbReference type="GO" id="GO:0005789">
    <property type="term" value="C:endoplasmic reticulum membrane"/>
    <property type="evidence" value="ECO:0007669"/>
    <property type="project" value="UniProtKB-SubCell"/>
</dbReference>
<comment type="pathway">
    <text evidence="2 11">Glycolipid biosynthesis; glycosylphosphatidylinositol-anchor biosynthesis.</text>
</comment>